<dbReference type="EMBL" id="JAENII010000003">
    <property type="protein sequence ID" value="MBK1826372.1"/>
    <property type="molecule type" value="Genomic_DNA"/>
</dbReference>
<dbReference type="AlphaFoldDB" id="A0A934R8Q8"/>
<protein>
    <submittedName>
        <fullName evidence="7">Matrixin family metalloprotease</fullName>
    </submittedName>
</protein>
<dbReference type="GO" id="GO:0006508">
    <property type="term" value="P:proteolysis"/>
    <property type="evidence" value="ECO:0007669"/>
    <property type="project" value="UniProtKB-KW"/>
</dbReference>
<evidence type="ECO:0000256" key="1">
    <source>
        <dbReference type="ARBA" id="ARBA00022670"/>
    </source>
</evidence>
<evidence type="ECO:0000313" key="7">
    <source>
        <dbReference type="EMBL" id="MBK1826372.1"/>
    </source>
</evidence>
<feature type="domain" description="Peptidase metallopeptidase" evidence="6">
    <location>
        <begin position="177"/>
        <end position="332"/>
    </location>
</feature>
<dbReference type="Gene3D" id="2.60.120.260">
    <property type="entry name" value="Galactose-binding domain-like"/>
    <property type="match status" value="1"/>
</dbReference>
<dbReference type="Gene3D" id="2.60.120.380">
    <property type="match status" value="1"/>
</dbReference>
<comment type="caution">
    <text evidence="7">The sequence shown here is derived from an EMBL/GenBank/DDBJ whole genome shotgun (WGS) entry which is preliminary data.</text>
</comment>
<dbReference type="InterPro" id="IPR001818">
    <property type="entry name" value="Pept_M10_metallopeptidase"/>
</dbReference>
<evidence type="ECO:0000256" key="4">
    <source>
        <dbReference type="ARBA" id="ARBA00022833"/>
    </source>
</evidence>
<evidence type="ECO:0000256" key="3">
    <source>
        <dbReference type="ARBA" id="ARBA00022801"/>
    </source>
</evidence>
<dbReference type="GO" id="GO:0004222">
    <property type="term" value="F:metalloendopeptidase activity"/>
    <property type="evidence" value="ECO:0007669"/>
    <property type="project" value="InterPro"/>
</dbReference>
<dbReference type="PANTHER" id="PTHR10201">
    <property type="entry name" value="MATRIX METALLOPROTEINASE"/>
    <property type="match status" value="1"/>
</dbReference>
<name>A0A934R8Q8_9BACT</name>
<organism evidence="7 8">
    <name type="scientific">Haloferula rosea</name>
    <dbReference type="NCBI Taxonomy" id="490093"/>
    <lineage>
        <taxon>Bacteria</taxon>
        <taxon>Pseudomonadati</taxon>
        <taxon>Verrucomicrobiota</taxon>
        <taxon>Verrucomicrobiia</taxon>
        <taxon>Verrucomicrobiales</taxon>
        <taxon>Verrucomicrobiaceae</taxon>
        <taxon>Haloferula</taxon>
    </lineage>
</organism>
<dbReference type="SUPFAM" id="SSF55486">
    <property type="entry name" value="Metalloproteases ('zincins'), catalytic domain"/>
    <property type="match status" value="1"/>
</dbReference>
<gene>
    <name evidence="7" type="ORF">JIN81_05045</name>
</gene>
<evidence type="ECO:0000256" key="5">
    <source>
        <dbReference type="SAM" id="MobiDB-lite"/>
    </source>
</evidence>
<evidence type="ECO:0000259" key="6">
    <source>
        <dbReference type="SMART" id="SM00235"/>
    </source>
</evidence>
<keyword evidence="2" id="KW-0479">Metal-binding</keyword>
<dbReference type="Pfam" id="PF00413">
    <property type="entry name" value="Peptidase_M10"/>
    <property type="match status" value="1"/>
</dbReference>
<keyword evidence="7" id="KW-0482">Metalloprotease</keyword>
<keyword evidence="4" id="KW-0862">Zinc</keyword>
<dbReference type="GO" id="GO:0031012">
    <property type="term" value="C:extracellular matrix"/>
    <property type="evidence" value="ECO:0007669"/>
    <property type="project" value="InterPro"/>
</dbReference>
<dbReference type="InterPro" id="IPR024079">
    <property type="entry name" value="MetalloPept_cat_dom_sf"/>
</dbReference>
<dbReference type="SMART" id="SM00235">
    <property type="entry name" value="ZnMc"/>
    <property type="match status" value="1"/>
</dbReference>
<dbReference type="RefSeq" id="WP_234044498.1">
    <property type="nucleotide sequence ID" value="NZ_JAENII010000003.1"/>
</dbReference>
<evidence type="ECO:0000313" key="8">
    <source>
        <dbReference type="Proteomes" id="UP000658278"/>
    </source>
</evidence>
<dbReference type="InterPro" id="IPR006026">
    <property type="entry name" value="Peptidase_Metallo"/>
</dbReference>
<sequence>MVDPERPEIRPSAMEPSEGTDRKAWVEMADARQLFEEHHWHQSLHRAASPELTRLSTDEMIERLPEGYQEQARSYQRQLGTLDPEFRRYICWAPDTPDAVVQTFRRIEIEGGMAPGELRIQANQFLGSGHWNRTALSGTNNEIQGQPVTLTWSIAPDGTNVPGLSSGTAGSDLIAWLTGIYGTNGGTLENEPWFPLFEEAFADISARTGLRFVYQSLDTGSAFSTFRTGSTNSRGDIRFGARALDGNSGTLAFAYAPDYGDIVFDSADSFFNNTTNNSIRFVNVLTHELGHALGLDHVCPINTTKLMEPFAATNFRGLQFDDTYSLQRQYGDVFEVGDTRTNNDAPSLSEVLQFTEETTSAWQWLSIDDNSDVDYFRITTAPNREVTIRVIPSDPVSFGTTYLEGAQNNDGSCTAGTPFDPTNRQNLTLELLAADGTTVLASSDAAPSGAGEEITAFDLPDGGSYFIRVNGDNANAAQLYRLELLVEALPDAPLVKIVGQTVIDESNVPANGFPDPGETIQLALDVTNQGGIDASNLQATLSGPASFTGFTTTTPATDLNAGGSGQWIFTFALDGNCGDTVDLTVDFSAANGYQSSATIEVTLGDAGPAAALSENFDEFPVLPDGWVGTTTGASQNWNITTANPNSGPRSAFGDSATSVGEAILTSPASLLGTGSSLTFRHSYDLESGYDGGVLEASLDGGPWFDLQLATGVSTSGGYNDIISGSYQSPIASREAWSGDSGGYLTVSMDLPPEWQGQSIRFRWISASDSSFDDIGWYLDDVELITGTSSCLPFRPSLSITANGNSLEEGNPSSTISGTISTPLPLARDLQLTLMTSGTADSDDLAEDLDLVLPSGSTSISFDLSAISDAETEGVEDLVIFIPNDQPGFTPSTSSEISLVIQEPQVTFATWANSFAGLNPSPEADDDGDRWSNLFEYAFNTDPLIAASSPIVTHQLTASTLSLDLPALDLPGDVLVTGETSTDLLSWDTEDVSQTASGFSVPRDGPQRYLRLRATLIP</sequence>
<dbReference type="GO" id="GO:0008270">
    <property type="term" value="F:zinc ion binding"/>
    <property type="evidence" value="ECO:0007669"/>
    <property type="project" value="InterPro"/>
</dbReference>
<keyword evidence="3" id="KW-0378">Hydrolase</keyword>
<keyword evidence="8" id="KW-1185">Reference proteome</keyword>
<feature type="region of interest" description="Disordered" evidence="5">
    <location>
        <begin position="1"/>
        <end position="21"/>
    </location>
</feature>
<reference evidence="7" key="1">
    <citation type="submission" date="2021-01" db="EMBL/GenBank/DDBJ databases">
        <title>Modified the classification status of verrucomicrobia.</title>
        <authorList>
            <person name="Feng X."/>
        </authorList>
    </citation>
    <scope>NUCLEOTIDE SEQUENCE</scope>
    <source>
        <strain evidence="7">KCTC 22201</strain>
    </source>
</reference>
<proteinExistence type="predicted"/>
<dbReference type="Gene3D" id="3.40.390.10">
    <property type="entry name" value="Collagenase (Catalytic Domain)"/>
    <property type="match status" value="1"/>
</dbReference>
<keyword evidence="1" id="KW-0645">Protease</keyword>
<dbReference type="Proteomes" id="UP000658278">
    <property type="component" value="Unassembled WGS sequence"/>
</dbReference>
<accession>A0A934R8Q8</accession>
<evidence type="ECO:0000256" key="2">
    <source>
        <dbReference type="ARBA" id="ARBA00022723"/>
    </source>
</evidence>